<organism evidence="11 12">
    <name type="scientific">Asbolus verrucosus</name>
    <name type="common">Desert ironclad beetle</name>
    <dbReference type="NCBI Taxonomy" id="1661398"/>
    <lineage>
        <taxon>Eukaryota</taxon>
        <taxon>Metazoa</taxon>
        <taxon>Ecdysozoa</taxon>
        <taxon>Arthropoda</taxon>
        <taxon>Hexapoda</taxon>
        <taxon>Insecta</taxon>
        <taxon>Pterygota</taxon>
        <taxon>Neoptera</taxon>
        <taxon>Endopterygota</taxon>
        <taxon>Coleoptera</taxon>
        <taxon>Polyphaga</taxon>
        <taxon>Cucujiformia</taxon>
        <taxon>Tenebrionidae</taxon>
        <taxon>Pimeliinae</taxon>
        <taxon>Asbolus</taxon>
    </lineage>
</organism>
<evidence type="ECO:0000256" key="2">
    <source>
        <dbReference type="ARBA" id="ARBA00022475"/>
    </source>
</evidence>
<reference evidence="11 12" key="1">
    <citation type="submission" date="2017-03" db="EMBL/GenBank/DDBJ databases">
        <title>Genome of the blue death feigning beetle - Asbolus verrucosus.</title>
        <authorList>
            <person name="Rider S.D."/>
        </authorList>
    </citation>
    <scope>NUCLEOTIDE SEQUENCE [LARGE SCALE GENOMIC DNA]</scope>
    <source>
        <strain evidence="11">Butters</strain>
        <tissue evidence="11">Head and leg muscle</tissue>
    </source>
</reference>
<protein>
    <submittedName>
        <fullName evidence="11">Lachesin</fullName>
    </submittedName>
</protein>
<dbReference type="GO" id="GO:0043005">
    <property type="term" value="C:neuron projection"/>
    <property type="evidence" value="ECO:0007669"/>
    <property type="project" value="TreeGrafter"/>
</dbReference>
<evidence type="ECO:0000259" key="10">
    <source>
        <dbReference type="PROSITE" id="PS50835"/>
    </source>
</evidence>
<evidence type="ECO:0000256" key="1">
    <source>
        <dbReference type="ARBA" id="ARBA00004236"/>
    </source>
</evidence>
<dbReference type="Gene3D" id="2.60.40.10">
    <property type="entry name" value="Immunoglobulins"/>
    <property type="match status" value="3"/>
</dbReference>
<evidence type="ECO:0000256" key="5">
    <source>
        <dbReference type="ARBA" id="ARBA00023136"/>
    </source>
</evidence>
<gene>
    <name evidence="11" type="ORF">BDFB_001020</name>
</gene>
<dbReference type="PANTHER" id="PTHR12231:SF255">
    <property type="entry name" value="DPR-INTERACTING PROTEIN ALPHA, ISOFORM A"/>
    <property type="match status" value="1"/>
</dbReference>
<dbReference type="InterPro" id="IPR013783">
    <property type="entry name" value="Ig-like_fold"/>
</dbReference>
<dbReference type="Pfam" id="PF13927">
    <property type="entry name" value="Ig_3"/>
    <property type="match status" value="1"/>
</dbReference>
<comment type="caution">
    <text evidence="11">The sequence shown here is derived from an EMBL/GenBank/DDBJ whole genome shotgun (WGS) entry which is preliminary data.</text>
</comment>
<feature type="region of interest" description="Disordered" evidence="9">
    <location>
        <begin position="359"/>
        <end position="395"/>
    </location>
</feature>
<feature type="domain" description="Ig-like" evidence="10">
    <location>
        <begin position="185"/>
        <end position="338"/>
    </location>
</feature>
<dbReference type="AlphaFoldDB" id="A0A482W9P2"/>
<proteinExistence type="predicted"/>
<comment type="subcellular location">
    <subcellularLocation>
        <location evidence="1">Cell membrane</location>
    </subcellularLocation>
</comment>
<keyword evidence="6" id="KW-1015">Disulfide bond</keyword>
<dbReference type="SMART" id="SM00409">
    <property type="entry name" value="IG"/>
    <property type="match status" value="3"/>
</dbReference>
<evidence type="ECO:0000256" key="3">
    <source>
        <dbReference type="ARBA" id="ARBA00022729"/>
    </source>
</evidence>
<keyword evidence="2" id="KW-1003">Cell membrane</keyword>
<dbReference type="InterPro" id="IPR003599">
    <property type="entry name" value="Ig_sub"/>
</dbReference>
<keyword evidence="12" id="KW-1185">Reference proteome</keyword>
<dbReference type="Proteomes" id="UP000292052">
    <property type="component" value="Unassembled WGS sequence"/>
</dbReference>
<evidence type="ECO:0000256" key="6">
    <source>
        <dbReference type="ARBA" id="ARBA00023157"/>
    </source>
</evidence>
<dbReference type="SMART" id="SM00408">
    <property type="entry name" value="IGc2"/>
    <property type="match status" value="2"/>
</dbReference>
<evidence type="ECO:0000313" key="12">
    <source>
        <dbReference type="Proteomes" id="UP000292052"/>
    </source>
</evidence>
<evidence type="ECO:0000256" key="7">
    <source>
        <dbReference type="ARBA" id="ARBA00023180"/>
    </source>
</evidence>
<dbReference type="InterPro" id="IPR013098">
    <property type="entry name" value="Ig_I-set"/>
</dbReference>
<dbReference type="EMBL" id="QDEB01013400">
    <property type="protein sequence ID" value="RZC41866.1"/>
    <property type="molecule type" value="Genomic_DNA"/>
</dbReference>
<keyword evidence="5" id="KW-0472">Membrane</keyword>
<dbReference type="SUPFAM" id="SSF48726">
    <property type="entry name" value="Immunoglobulin"/>
    <property type="match status" value="3"/>
</dbReference>
<dbReference type="STRING" id="1661398.A0A482W9P2"/>
<feature type="compositionally biased region" description="Low complexity" evidence="9">
    <location>
        <begin position="385"/>
        <end position="395"/>
    </location>
</feature>
<keyword evidence="7" id="KW-0325">Glycoprotein</keyword>
<name>A0A482W9P2_ASBVE</name>
<evidence type="ECO:0000256" key="4">
    <source>
        <dbReference type="ARBA" id="ARBA00022737"/>
    </source>
</evidence>
<evidence type="ECO:0000256" key="8">
    <source>
        <dbReference type="ARBA" id="ARBA00023319"/>
    </source>
</evidence>
<dbReference type="InterPro" id="IPR003598">
    <property type="entry name" value="Ig_sub2"/>
</dbReference>
<keyword evidence="3" id="KW-0732">Signal</keyword>
<dbReference type="PROSITE" id="PS50835">
    <property type="entry name" value="IG_LIKE"/>
    <property type="match status" value="2"/>
</dbReference>
<dbReference type="InterPro" id="IPR051170">
    <property type="entry name" value="Neural/epithelial_adhesion"/>
</dbReference>
<accession>A0A482W9P2</accession>
<keyword evidence="8" id="KW-0393">Immunoglobulin domain</keyword>
<dbReference type="Pfam" id="PF00047">
    <property type="entry name" value="ig"/>
    <property type="match status" value="1"/>
</dbReference>
<dbReference type="InterPro" id="IPR036179">
    <property type="entry name" value="Ig-like_dom_sf"/>
</dbReference>
<evidence type="ECO:0000256" key="9">
    <source>
        <dbReference type="SAM" id="MobiDB-lite"/>
    </source>
</evidence>
<feature type="domain" description="Ig-like" evidence="10">
    <location>
        <begin position="76"/>
        <end position="165"/>
    </location>
</feature>
<dbReference type="PANTHER" id="PTHR12231">
    <property type="entry name" value="CTX-RELATED TYPE I TRANSMEMBRANE PROTEIN"/>
    <property type="match status" value="1"/>
</dbReference>
<dbReference type="InterPro" id="IPR013151">
    <property type="entry name" value="Immunoglobulin_dom"/>
</dbReference>
<dbReference type="InterPro" id="IPR007110">
    <property type="entry name" value="Ig-like_dom"/>
</dbReference>
<dbReference type="Pfam" id="PF07679">
    <property type="entry name" value="I-set"/>
    <property type="match status" value="1"/>
</dbReference>
<dbReference type="GO" id="GO:0005886">
    <property type="term" value="C:plasma membrane"/>
    <property type="evidence" value="ECO:0007669"/>
    <property type="project" value="UniProtKB-SubCell"/>
</dbReference>
<dbReference type="OrthoDB" id="10012075at2759"/>
<keyword evidence="4" id="KW-0677">Repeat</keyword>
<evidence type="ECO:0000313" key="11">
    <source>
        <dbReference type="EMBL" id="RZC41866.1"/>
    </source>
</evidence>
<dbReference type="FunFam" id="2.60.40.10:FF:000328">
    <property type="entry name" value="CLUMA_CG000981, isoform A"/>
    <property type="match status" value="1"/>
</dbReference>
<sequence length="428" mass="47826">MSAQVGWVKADTKAIQAIHDHVITHNPRIGVSHNDHTTWNLHIKNVQEEDRGQYMCQINTDPMISQLGFLDVVIPPDFISEETSGDIMVPEGGTVRLTCRAQGHPEPHIQWRREDGSDIIIREPSGQRHRVSSYQGEVLLLVKISRTEMGAYMCIASNGVPPTVSKRIMVNVNCKYLIYKLPLHPVIQVPNQLVGAPLGTDVTLECYVEASPKSINYWVRDTGMSNFISNLPTTRYFLTKLKLSISSPIISLVQATPVQNLSTVFIAGHLCNGLTVNCRFTGEMVIQSYKYDVQFVSKSLFEVKMTVIVRNLQKEDAGSYRCIAKNSLGEVESNIRLYEIPGPTRIYSLSLDEEDYNEQFGSAEREQDEELSNSVVERGRGMSHTTPTTPRGTLTNTHENHVPVDPAPNCSSNLVPILSSLLLLLLRI</sequence>